<dbReference type="EMBL" id="JBAKAR010000008">
    <property type="protein sequence ID" value="MEL0613764.1"/>
    <property type="molecule type" value="Genomic_DNA"/>
</dbReference>
<protein>
    <recommendedName>
        <fullName evidence="7">Endolytic murein transglycosylase</fullName>
        <ecNumber evidence="7">4.2.2.29</ecNumber>
    </recommendedName>
    <alternativeName>
        <fullName evidence="7">Peptidoglycan lytic transglycosylase</fullName>
    </alternativeName>
    <alternativeName>
        <fullName evidence="7">Peptidoglycan polymerization terminase</fullName>
    </alternativeName>
</protein>
<dbReference type="HAMAP" id="MF_02065">
    <property type="entry name" value="MltG"/>
    <property type="match status" value="1"/>
</dbReference>
<comment type="caution">
    <text evidence="8">The sequence shown here is derived from an EMBL/GenBank/DDBJ whole genome shotgun (WGS) entry which is preliminary data.</text>
</comment>
<keyword evidence="9" id="KW-1185">Reference proteome</keyword>
<evidence type="ECO:0000256" key="4">
    <source>
        <dbReference type="ARBA" id="ARBA00023136"/>
    </source>
</evidence>
<proteinExistence type="inferred from homology"/>
<keyword evidence="4 7" id="KW-0472">Membrane</keyword>
<evidence type="ECO:0000313" key="9">
    <source>
        <dbReference type="Proteomes" id="UP001379949"/>
    </source>
</evidence>
<keyword evidence="1 7" id="KW-1003">Cell membrane</keyword>
<comment type="catalytic activity">
    <reaction evidence="7">
        <text>a peptidoglycan chain = a peptidoglycan chain with N-acetyl-1,6-anhydromuramyl-[peptide] at the reducing end + a peptidoglycan chain with N-acetylglucosamine at the non-reducing end.</text>
        <dbReference type="EC" id="4.2.2.29"/>
    </reaction>
</comment>
<accession>A0ABU9G5K4</accession>
<dbReference type="EC" id="4.2.2.29" evidence="7"/>
<keyword evidence="6 7" id="KW-0961">Cell wall biogenesis/degradation</keyword>
<dbReference type="Gene3D" id="3.30.1490.480">
    <property type="entry name" value="Endolytic murein transglycosylase"/>
    <property type="match status" value="1"/>
</dbReference>
<reference evidence="8 9" key="1">
    <citation type="submission" date="2024-02" db="EMBL/GenBank/DDBJ databases">
        <title>Bacteria isolated from the canopy kelp, Nereocystis luetkeana.</title>
        <authorList>
            <person name="Pfister C.A."/>
            <person name="Younker I.T."/>
            <person name="Light S.H."/>
        </authorList>
    </citation>
    <scope>NUCLEOTIDE SEQUENCE [LARGE SCALE GENOMIC DNA]</scope>
    <source>
        <strain evidence="8 9">TI.4.07</strain>
    </source>
</reference>
<dbReference type="InterPro" id="IPR003770">
    <property type="entry name" value="MLTG-like"/>
</dbReference>
<keyword evidence="2 7" id="KW-0812">Transmembrane</keyword>
<keyword evidence="3 7" id="KW-1133">Transmembrane helix</keyword>
<evidence type="ECO:0000256" key="3">
    <source>
        <dbReference type="ARBA" id="ARBA00022989"/>
    </source>
</evidence>
<dbReference type="CDD" id="cd08010">
    <property type="entry name" value="MltG_like"/>
    <property type="match status" value="1"/>
</dbReference>
<dbReference type="Proteomes" id="UP001379949">
    <property type="component" value="Unassembled WGS sequence"/>
</dbReference>
<organism evidence="8 9">
    <name type="scientific">Marinomonas arenicola</name>
    <dbReference type="NCBI Taxonomy" id="569601"/>
    <lineage>
        <taxon>Bacteria</taxon>
        <taxon>Pseudomonadati</taxon>
        <taxon>Pseudomonadota</taxon>
        <taxon>Gammaproteobacteria</taxon>
        <taxon>Oceanospirillales</taxon>
        <taxon>Oceanospirillaceae</taxon>
        <taxon>Marinomonas</taxon>
    </lineage>
</organism>
<evidence type="ECO:0000256" key="2">
    <source>
        <dbReference type="ARBA" id="ARBA00022692"/>
    </source>
</evidence>
<evidence type="ECO:0000256" key="7">
    <source>
        <dbReference type="HAMAP-Rule" id="MF_02065"/>
    </source>
</evidence>
<dbReference type="Gene3D" id="3.30.160.60">
    <property type="entry name" value="Classic Zinc Finger"/>
    <property type="match status" value="1"/>
</dbReference>
<comment type="function">
    <text evidence="7">Functions as a peptidoglycan terminase that cleaves nascent peptidoglycan strands endolytically to terminate their elongation.</text>
</comment>
<evidence type="ECO:0000256" key="5">
    <source>
        <dbReference type="ARBA" id="ARBA00023239"/>
    </source>
</evidence>
<dbReference type="NCBIfam" id="TIGR00247">
    <property type="entry name" value="endolytic transglycosylase MltG"/>
    <property type="match status" value="1"/>
</dbReference>
<dbReference type="PANTHER" id="PTHR30518">
    <property type="entry name" value="ENDOLYTIC MUREIN TRANSGLYCOSYLASE"/>
    <property type="match status" value="1"/>
</dbReference>
<evidence type="ECO:0000256" key="6">
    <source>
        <dbReference type="ARBA" id="ARBA00023316"/>
    </source>
</evidence>
<sequence length="338" mass="37989">MLAASLLAVLAGVVYYLLTSPINLDKEARFYIQSGDTSYKIGHELSEKNWILDPMLMRVVARLHPEWVPKVGEYAIMPGMTILDLMALFDSGRSVVYSVTLLEGKTLDYYLATMAAKGNIKMTLKGLTNEQIAKRFALDVSNPEGQFFANTYQYHEGDTDFSILQHSHRLLEQTLADLWDKRDKNLPYKNAYEALVMASIIEKETGAPIERPLISRVFISRLEKGMRLQTDPTVIYGLGKNFNGNLTRKDLRSASPYNTYLHFGLPPTPIANVGKEAIEAALNPGETKALYFVAKGDGTHAFSNTLQAHNRAVAKYQKYHRRSDYKSIPESTVKENAQ</sequence>
<keyword evidence="5 7" id="KW-0456">Lyase</keyword>
<name>A0ABU9G5K4_9GAMM</name>
<keyword evidence="7" id="KW-0997">Cell inner membrane</keyword>
<evidence type="ECO:0000313" key="8">
    <source>
        <dbReference type="EMBL" id="MEL0613764.1"/>
    </source>
</evidence>
<feature type="site" description="Important for catalytic activity" evidence="7">
    <location>
        <position position="204"/>
    </location>
</feature>
<dbReference type="Pfam" id="PF02618">
    <property type="entry name" value="YceG"/>
    <property type="match status" value="1"/>
</dbReference>
<dbReference type="RefSeq" id="WP_341567436.1">
    <property type="nucleotide sequence ID" value="NZ_JBAKAR010000008.1"/>
</dbReference>
<gene>
    <name evidence="7 8" type="primary">mltG</name>
    <name evidence="8" type="ORF">V6242_11465</name>
</gene>
<evidence type="ECO:0000256" key="1">
    <source>
        <dbReference type="ARBA" id="ARBA00022475"/>
    </source>
</evidence>
<dbReference type="PANTHER" id="PTHR30518:SF2">
    <property type="entry name" value="ENDOLYTIC MUREIN TRANSGLYCOSYLASE"/>
    <property type="match status" value="1"/>
</dbReference>
<comment type="similarity">
    <text evidence="7">Belongs to the transglycosylase MltG family.</text>
</comment>